<dbReference type="EMBL" id="AMZO01000001">
    <property type="protein sequence ID" value="ELR67910.1"/>
    <property type="molecule type" value="Genomic_DNA"/>
</dbReference>
<dbReference type="OrthoDB" id="9796032at2"/>
<dbReference type="AlphaFoldDB" id="L8JGG5"/>
<gene>
    <name evidence="4" type="ORF">C942_00218</name>
</gene>
<accession>L8JGG5</accession>
<evidence type="ECO:0000313" key="5">
    <source>
        <dbReference type="Proteomes" id="UP000011134"/>
    </source>
</evidence>
<evidence type="ECO:0000256" key="1">
    <source>
        <dbReference type="ARBA" id="ARBA00022723"/>
    </source>
</evidence>
<dbReference type="RefSeq" id="WP_007461475.1">
    <property type="nucleotide sequence ID" value="NZ_AMZO01000001.1"/>
</dbReference>
<name>L8JGG5_9GAMM</name>
<dbReference type="Proteomes" id="UP000011134">
    <property type="component" value="Unassembled WGS sequence"/>
</dbReference>
<keyword evidence="2 4" id="KW-0378">Hydrolase</keyword>
<reference evidence="4 5" key="1">
    <citation type="submission" date="2012-12" db="EMBL/GenBank/DDBJ databases">
        <title>Genome Assembly of Photobacterium sp. AK15.</title>
        <authorList>
            <person name="Khatri I."/>
            <person name="Vaidya B."/>
            <person name="Srinivas T.N.R."/>
            <person name="Subramanian S."/>
            <person name="Pinnaka A."/>
        </authorList>
    </citation>
    <scope>NUCLEOTIDE SEQUENCE [LARGE SCALE GENOMIC DNA]</scope>
    <source>
        <strain evidence="4 5">AK15</strain>
    </source>
</reference>
<dbReference type="PATRIC" id="fig|1056511.3.peg.222"/>
<protein>
    <submittedName>
        <fullName evidence="4">Putative metal dependent phosphohydrolase</fullName>
    </submittedName>
</protein>
<proteinExistence type="predicted"/>
<comment type="caution">
    <text evidence="4">The sequence shown here is derived from an EMBL/GenBank/DDBJ whole genome shotgun (WGS) entry which is preliminary data.</text>
</comment>
<dbReference type="PANTHER" id="PTHR11845:SF13">
    <property type="entry name" value="5'-DEOXYNUCLEOTIDASE HDDC2"/>
    <property type="match status" value="1"/>
</dbReference>
<sequence length="190" mass="22060">MQKIRSLLVELDKLKSVYRMTYLSDISRTENSAEHSWHLAVALMALRDLIPESVDIDHAIKMALLHDVCEIGAGDISVYDPKRGEKAKEEAEFMQAFAERHDTFGKEASAMWYEYEEQLTEESRWVKVVDRLLPFILNIATEGKRWQEQGIARSQVLGINRCIEEIAPELYEWMKQEIDEAVKKGWLQDS</sequence>
<dbReference type="Gene3D" id="1.10.3210.10">
    <property type="entry name" value="Hypothetical protein af1432"/>
    <property type="match status" value="1"/>
</dbReference>
<keyword evidence="5" id="KW-1185">Reference proteome</keyword>
<organism evidence="4 5">
    <name type="scientific">Photobacterium marinum</name>
    <dbReference type="NCBI Taxonomy" id="1056511"/>
    <lineage>
        <taxon>Bacteria</taxon>
        <taxon>Pseudomonadati</taxon>
        <taxon>Pseudomonadota</taxon>
        <taxon>Gammaproteobacteria</taxon>
        <taxon>Vibrionales</taxon>
        <taxon>Vibrionaceae</taxon>
        <taxon>Photobacterium</taxon>
    </lineage>
</organism>
<dbReference type="PANTHER" id="PTHR11845">
    <property type="entry name" value="5'-DEOXYNUCLEOTIDASE HDDC2"/>
    <property type="match status" value="1"/>
</dbReference>
<dbReference type="SUPFAM" id="SSF109604">
    <property type="entry name" value="HD-domain/PDEase-like"/>
    <property type="match status" value="1"/>
</dbReference>
<dbReference type="GO" id="GO:0002953">
    <property type="term" value="F:5'-deoxynucleotidase activity"/>
    <property type="evidence" value="ECO:0007669"/>
    <property type="project" value="InterPro"/>
</dbReference>
<dbReference type="Pfam" id="PF13023">
    <property type="entry name" value="HD_3"/>
    <property type="match status" value="1"/>
</dbReference>
<dbReference type="GO" id="GO:0005737">
    <property type="term" value="C:cytoplasm"/>
    <property type="evidence" value="ECO:0007669"/>
    <property type="project" value="TreeGrafter"/>
</dbReference>
<evidence type="ECO:0000313" key="4">
    <source>
        <dbReference type="EMBL" id="ELR67910.1"/>
    </source>
</evidence>
<feature type="domain" description="HD" evidence="3">
    <location>
        <begin position="11"/>
        <end position="170"/>
    </location>
</feature>
<keyword evidence="1" id="KW-0479">Metal-binding</keyword>
<dbReference type="InterPro" id="IPR039356">
    <property type="entry name" value="YfbR/HDDC2"/>
</dbReference>
<evidence type="ECO:0000259" key="3">
    <source>
        <dbReference type="Pfam" id="PF13023"/>
    </source>
</evidence>
<evidence type="ECO:0000256" key="2">
    <source>
        <dbReference type="ARBA" id="ARBA00022801"/>
    </source>
</evidence>
<dbReference type="InterPro" id="IPR006674">
    <property type="entry name" value="HD_domain"/>
</dbReference>
<dbReference type="GO" id="GO:0046872">
    <property type="term" value="F:metal ion binding"/>
    <property type="evidence" value="ECO:0007669"/>
    <property type="project" value="UniProtKB-KW"/>
</dbReference>